<feature type="compositionally biased region" description="Polar residues" evidence="1">
    <location>
        <begin position="148"/>
        <end position="160"/>
    </location>
</feature>
<dbReference type="OrthoDB" id="5526786at2"/>
<feature type="signal peptide" evidence="2">
    <location>
        <begin position="1"/>
        <end position="28"/>
    </location>
</feature>
<dbReference type="NCBIfam" id="TIGR03901">
    <property type="entry name" value="MYXO-CTERM"/>
    <property type="match status" value="1"/>
</dbReference>
<feature type="chain" id="PRO_5015674197" evidence="2">
    <location>
        <begin position="29"/>
        <end position="224"/>
    </location>
</feature>
<comment type="caution">
    <text evidence="3">The sequence shown here is derived from an EMBL/GenBank/DDBJ whole genome shotgun (WGS) entry which is preliminary data.</text>
</comment>
<feature type="region of interest" description="Disordered" evidence="1">
    <location>
        <begin position="146"/>
        <end position="200"/>
    </location>
</feature>
<dbReference type="AlphaFoldDB" id="A0A2S9XG32"/>
<dbReference type="Gene3D" id="2.40.50.120">
    <property type="match status" value="1"/>
</dbReference>
<dbReference type="EMBL" id="PVNK01000231">
    <property type="protein sequence ID" value="PRP91812.1"/>
    <property type="molecule type" value="Genomic_DNA"/>
</dbReference>
<dbReference type="SUPFAM" id="SSF50242">
    <property type="entry name" value="TIMP-like"/>
    <property type="match status" value="1"/>
</dbReference>
<evidence type="ECO:0000313" key="4">
    <source>
        <dbReference type="Proteomes" id="UP000237968"/>
    </source>
</evidence>
<accession>A0A2S9XG32</accession>
<proteinExistence type="predicted"/>
<protein>
    <submittedName>
        <fullName evidence="3">Uncharacterized protein</fullName>
    </submittedName>
</protein>
<sequence length="224" mass="22975">MRRLLGVGILSLTLLPAALVLAPSEAAACSCIPTPGALESARDSDAVFAAKLVSVSDAPKAGPHDLETKNVTFEVTRTFKGQLDAQININTAANSAACGRNYGDPGSEWLVYARIDDQGQARDNLCSRTRPLADAAADIVELEANADTLDQPNEAPSSTDPGPADPEPEPVLPGEAGGEAGPEPTEPSKKGCALADTDPGAGGLAGLLGLGLVVGWARRRRSGR</sequence>
<keyword evidence="2" id="KW-0732">Signal</keyword>
<dbReference type="InterPro" id="IPR008993">
    <property type="entry name" value="TIMP-like_OB-fold"/>
</dbReference>
<evidence type="ECO:0000256" key="2">
    <source>
        <dbReference type="SAM" id="SignalP"/>
    </source>
</evidence>
<dbReference type="RefSeq" id="WP_106394476.1">
    <property type="nucleotide sequence ID" value="NZ_PVNK01000231.1"/>
</dbReference>
<gene>
    <name evidence="3" type="ORF">ENSA5_52490</name>
</gene>
<keyword evidence="4" id="KW-1185">Reference proteome</keyword>
<evidence type="ECO:0000256" key="1">
    <source>
        <dbReference type="SAM" id="MobiDB-lite"/>
    </source>
</evidence>
<dbReference type="InterPro" id="IPR024038">
    <property type="entry name" value="MYXO-CTERM"/>
</dbReference>
<evidence type="ECO:0000313" key="3">
    <source>
        <dbReference type="EMBL" id="PRP91812.1"/>
    </source>
</evidence>
<name>A0A2S9XG32_9BACT</name>
<organism evidence="3 4">
    <name type="scientific">Enhygromyxa salina</name>
    <dbReference type="NCBI Taxonomy" id="215803"/>
    <lineage>
        <taxon>Bacteria</taxon>
        <taxon>Pseudomonadati</taxon>
        <taxon>Myxococcota</taxon>
        <taxon>Polyangia</taxon>
        <taxon>Nannocystales</taxon>
        <taxon>Nannocystaceae</taxon>
        <taxon>Enhygromyxa</taxon>
    </lineage>
</organism>
<reference evidence="3 4" key="1">
    <citation type="submission" date="2018-03" db="EMBL/GenBank/DDBJ databases">
        <title>Draft Genome Sequences of the Obligatory Marine Myxobacteria Enhygromyxa salina SWB005.</title>
        <authorList>
            <person name="Poehlein A."/>
            <person name="Moghaddam J.A."/>
            <person name="Harms H."/>
            <person name="Alanjari M."/>
            <person name="Koenig G.M."/>
            <person name="Daniel R."/>
            <person name="Schaeberle T.F."/>
        </authorList>
    </citation>
    <scope>NUCLEOTIDE SEQUENCE [LARGE SCALE GENOMIC DNA]</scope>
    <source>
        <strain evidence="3 4">SWB005</strain>
    </source>
</reference>
<dbReference type="Proteomes" id="UP000237968">
    <property type="component" value="Unassembled WGS sequence"/>
</dbReference>